<dbReference type="Pfam" id="PF02554">
    <property type="entry name" value="CstA"/>
    <property type="match status" value="2"/>
</dbReference>
<evidence type="ECO:0000313" key="11">
    <source>
        <dbReference type="Proteomes" id="UP000252355"/>
    </source>
</evidence>
<evidence type="ECO:0000256" key="7">
    <source>
        <dbReference type="SAM" id="MobiDB-lite"/>
    </source>
</evidence>
<dbReference type="PANTHER" id="PTHR30252">
    <property type="entry name" value="INNER MEMBRANE PEPTIDE TRANSPORTER"/>
    <property type="match status" value="1"/>
</dbReference>
<dbReference type="PANTHER" id="PTHR30252:SF4">
    <property type="entry name" value="CARBON STARVATION"/>
    <property type="match status" value="1"/>
</dbReference>
<feature type="region of interest" description="Disordered" evidence="7">
    <location>
        <begin position="173"/>
        <end position="202"/>
    </location>
</feature>
<keyword evidence="4 8" id="KW-0812">Transmembrane</keyword>
<comment type="subcellular location">
    <subcellularLocation>
        <location evidence="1">Cell membrane</location>
        <topology evidence="1">Multi-pass membrane protein</topology>
    </subcellularLocation>
</comment>
<evidence type="ECO:0000256" key="2">
    <source>
        <dbReference type="ARBA" id="ARBA00007755"/>
    </source>
</evidence>
<feature type="transmembrane region" description="Helical" evidence="8">
    <location>
        <begin position="507"/>
        <end position="525"/>
    </location>
</feature>
<keyword evidence="3" id="KW-1003">Cell membrane</keyword>
<sequence>MITFFVSVVLLLGAYHLYGSFLDRVLGIDPHRPMPCQTKFDGVDFVPLPWWRVYLIQLLNIAGLGPVFGAIMGALWGPVVFLWIVLGGIFAGAVHDYVAACISIREGGLSLTGIIEKYLGRPVLRVMLVLTLVLLVMVGVLFVMGPARILADLCATGHLGSAAVLTPEAAETPGAGSASPATTTAASSAAGPAGSPGAGSAASPAASPAPATAASDARPFYTQALFWGALIFVYYFAATLLPIDALIGRIYPFFGASLLVMVAMIIWEIVTGRLVIPELTLANLHPAGAPIWPMMMVTVACGAISGFHATQSPMMARTIESEGYADRVFYGAMLTESLIALVWAAAAIGLFHGDTALLKAALGPKNEAVLVVKQVGALLGPTGFVLILLGVVALPVTTGDTAFRSARLILADLLAIDQRSAGKRLAIMAPLFGIALWLTTTNFATIWTYFAWMNQTLSVFTLWACTVYLRHHGRNHYVTMIPAIFMTMVVTSYILIDAKAGFGASPWLGTILSLIAAAICLGQALSRSIHEEIEPAPAPAAS</sequence>
<dbReference type="InterPro" id="IPR003706">
    <property type="entry name" value="CstA_N"/>
</dbReference>
<feature type="domain" description="CstA N-terminal" evidence="9">
    <location>
        <begin position="3"/>
        <end position="143"/>
    </location>
</feature>
<proteinExistence type="inferred from homology"/>
<feature type="transmembrane region" description="Helical" evidence="8">
    <location>
        <begin position="476"/>
        <end position="495"/>
    </location>
</feature>
<evidence type="ECO:0000256" key="1">
    <source>
        <dbReference type="ARBA" id="ARBA00004651"/>
    </source>
</evidence>
<dbReference type="GO" id="GO:0005886">
    <property type="term" value="C:plasma membrane"/>
    <property type="evidence" value="ECO:0007669"/>
    <property type="project" value="UniProtKB-SubCell"/>
</dbReference>
<evidence type="ECO:0000256" key="6">
    <source>
        <dbReference type="ARBA" id="ARBA00023136"/>
    </source>
</evidence>
<evidence type="ECO:0000313" key="10">
    <source>
        <dbReference type="EMBL" id="RCK81687.1"/>
    </source>
</evidence>
<feature type="transmembrane region" description="Helical" evidence="8">
    <location>
        <begin position="328"/>
        <end position="351"/>
    </location>
</feature>
<feature type="transmembrane region" description="Helical" evidence="8">
    <location>
        <begin position="425"/>
        <end position="443"/>
    </location>
</feature>
<evidence type="ECO:0000259" key="9">
    <source>
        <dbReference type="Pfam" id="PF02554"/>
    </source>
</evidence>
<feature type="transmembrane region" description="Helical" evidence="8">
    <location>
        <begin position="224"/>
        <end position="243"/>
    </location>
</feature>
<comment type="similarity">
    <text evidence="2">Belongs to the peptide transporter carbon starvation (CstA) (TC 2.A.114) family.</text>
</comment>
<evidence type="ECO:0000256" key="5">
    <source>
        <dbReference type="ARBA" id="ARBA00022989"/>
    </source>
</evidence>
<dbReference type="EMBL" id="QOQW01000001">
    <property type="protein sequence ID" value="RCK81687.1"/>
    <property type="molecule type" value="Genomic_DNA"/>
</dbReference>
<feature type="transmembrane region" description="Helical" evidence="8">
    <location>
        <begin position="371"/>
        <end position="397"/>
    </location>
</feature>
<protein>
    <submittedName>
        <fullName evidence="10">Carbon starvation protein A</fullName>
    </submittedName>
</protein>
<evidence type="ECO:0000256" key="3">
    <source>
        <dbReference type="ARBA" id="ARBA00022475"/>
    </source>
</evidence>
<evidence type="ECO:0000256" key="4">
    <source>
        <dbReference type="ARBA" id="ARBA00022692"/>
    </source>
</evidence>
<organism evidence="10 11">
    <name type="scientific">Candidatus Ozemobacter sibiricus</name>
    <dbReference type="NCBI Taxonomy" id="2268124"/>
    <lineage>
        <taxon>Bacteria</taxon>
        <taxon>Candidatus Ozemobacteria</taxon>
        <taxon>Candidatus Ozemobacterales</taxon>
        <taxon>Candidatus Ozemobacteraceae</taxon>
        <taxon>Candidatus Ozemobacter</taxon>
    </lineage>
</organism>
<comment type="caution">
    <text evidence="10">The sequence shown here is derived from an EMBL/GenBank/DDBJ whole genome shotgun (WGS) entry which is preliminary data.</text>
</comment>
<name>A0A367ZV18_9BACT</name>
<dbReference type="Proteomes" id="UP000252355">
    <property type="component" value="Unassembled WGS sequence"/>
</dbReference>
<feature type="transmembrane region" description="Helical" evidence="8">
    <location>
        <begin position="290"/>
        <end position="307"/>
    </location>
</feature>
<feature type="transmembrane region" description="Helical" evidence="8">
    <location>
        <begin position="250"/>
        <end position="270"/>
    </location>
</feature>
<keyword evidence="5 8" id="KW-1133">Transmembrane helix</keyword>
<dbReference type="GO" id="GO:0009267">
    <property type="term" value="P:cellular response to starvation"/>
    <property type="evidence" value="ECO:0007669"/>
    <property type="project" value="InterPro"/>
</dbReference>
<accession>A0A367ZV18</accession>
<reference evidence="10 11" key="1">
    <citation type="submission" date="2018-05" db="EMBL/GenBank/DDBJ databases">
        <title>A metagenomic window into the 2 km-deep terrestrial subsurface aquifer revealed taxonomically and functionally diverse microbial community comprising novel uncultured bacterial lineages.</title>
        <authorList>
            <person name="Kadnikov V.V."/>
            <person name="Mardanov A.V."/>
            <person name="Beletsky A.V."/>
            <person name="Banks D."/>
            <person name="Pimenov N.V."/>
            <person name="Frank Y.A."/>
            <person name="Karnachuk O.V."/>
            <person name="Ravin N.V."/>
        </authorList>
    </citation>
    <scope>NUCLEOTIDE SEQUENCE [LARGE SCALE GENOMIC DNA]</scope>
    <source>
        <strain evidence="10">BY5</strain>
    </source>
</reference>
<feature type="transmembrane region" description="Helical" evidence="8">
    <location>
        <begin position="80"/>
        <end position="102"/>
    </location>
</feature>
<feature type="transmembrane region" description="Helical" evidence="8">
    <location>
        <begin position="123"/>
        <end position="143"/>
    </location>
</feature>
<dbReference type="InterPro" id="IPR051605">
    <property type="entry name" value="CstA"/>
</dbReference>
<evidence type="ECO:0000256" key="8">
    <source>
        <dbReference type="SAM" id="Phobius"/>
    </source>
</evidence>
<gene>
    <name evidence="10" type="ORF">OZSIB_0821</name>
</gene>
<feature type="domain" description="CstA N-terminal" evidence="9">
    <location>
        <begin position="219"/>
        <end position="362"/>
    </location>
</feature>
<dbReference type="AlphaFoldDB" id="A0A367ZV18"/>
<keyword evidence="6 8" id="KW-0472">Membrane</keyword>